<dbReference type="EMBL" id="DSQF01000004">
    <property type="protein sequence ID" value="HGZ42430.1"/>
    <property type="molecule type" value="Genomic_DNA"/>
</dbReference>
<dbReference type="GO" id="GO:0016020">
    <property type="term" value="C:membrane"/>
    <property type="evidence" value="ECO:0007669"/>
    <property type="project" value="UniProtKB-SubCell"/>
</dbReference>
<name>A0A832I334_UNCEI</name>
<feature type="transmembrane region" description="Helical" evidence="9">
    <location>
        <begin position="355"/>
        <end position="375"/>
    </location>
</feature>
<proteinExistence type="inferred from homology"/>
<gene>
    <name evidence="10" type="ORF">ENR23_03205</name>
</gene>
<dbReference type="SUPFAM" id="SSF48371">
    <property type="entry name" value="ARM repeat"/>
    <property type="match status" value="1"/>
</dbReference>
<evidence type="ECO:0000256" key="4">
    <source>
        <dbReference type="ARBA" id="ARBA00022692"/>
    </source>
</evidence>
<dbReference type="InterPro" id="IPR004667">
    <property type="entry name" value="ADP_ATP_car_bac_type"/>
</dbReference>
<feature type="transmembrane region" description="Helical" evidence="9">
    <location>
        <begin position="170"/>
        <end position="191"/>
    </location>
</feature>
<dbReference type="GO" id="GO:0005524">
    <property type="term" value="F:ATP binding"/>
    <property type="evidence" value="ECO:0007669"/>
    <property type="project" value="UniProtKB-KW"/>
</dbReference>
<keyword evidence="3 9" id="KW-0813">Transport</keyword>
<keyword evidence="7 9" id="KW-1133">Transmembrane helix</keyword>
<dbReference type="InterPro" id="IPR016024">
    <property type="entry name" value="ARM-type_fold"/>
</dbReference>
<keyword evidence="6 9" id="KW-0067">ATP-binding</keyword>
<dbReference type="GO" id="GO:0005471">
    <property type="term" value="F:ATP:ADP antiporter activity"/>
    <property type="evidence" value="ECO:0007669"/>
    <property type="project" value="InterPro"/>
</dbReference>
<dbReference type="Gene3D" id="1.20.1250.20">
    <property type="entry name" value="MFS general substrate transporter like domains"/>
    <property type="match status" value="1"/>
</dbReference>
<accession>A0A832I334</accession>
<sequence>MFDHIARALRLEADELRRALSLGALLFALTGSYTLVKTARDAQFLAHLPATTLPWVYLGVGLVTLATSAAWARFMQRRPASDTLAWGALVTAASLAAFAWAFRVDQDWIPVAFYVWVNVYGLILMAQFWTYTNTVSNPREARRIFGLVGVGGILGGLAGGVLAAPLALRFGVPALLLAAAALVVLVAPRAWRGRARELVARREEGAPARAAGSPLRHRYVRWLAAAAACSVVATALLDLAFKIELQQRFPQPAQMASFLGAFYTLVNLASLGVQLFVTRWALQSLGAGWSAAVLPTGLALGAGLALVAPGFGAVLSARIWDQSMRQSLNKSATELFFFPLEPALRRRAKAFIEAGLERMGDALAGALALAVGALVGTSTQTVAAMVAAIVALWVAAWLGVRRGYVAELGRNLRRMNLAAQHEPVSLRDASVLRETARLLASPYERVVLHGVDLLEENAPEALDPHVEELLGHAAAPVRARALAIAAGRQLRALRPRAEALLADADAAVRVAALRAFVTLGDADPTAAIHGFLDADDERLRAAAIGLVAEFAPEREAERAWARLERAVAAGAPAERAALAGALGRRAGPSRLHDLLGALLKDPDLEVRRAALRSAGAARRRTHIPRMLDALGRRATRAAAHAGLAAWGDTVTGTLADYLCDATVEPELRHAIPRVLADIGTQEAAWALLRMRDRGDVRLWYRVLKALNRLRVSGAAITFPRDRVTEDLEHDLRSWAFAFVHHRACPGASPRAAERLLCTALGERVDQALNRVFRRLALLYDPAEILAAYQGVVSGSARRRAAAVEYLENALAPDHRALVLPAVEEAGDEARLRYAEQRFGFAYASFDATLDAILEGEDQWLRACALFVVGARRDRALMPRVVEALSSLDPRVRETANWATLAIATAGG</sequence>
<evidence type="ECO:0000256" key="1">
    <source>
        <dbReference type="ARBA" id="ARBA00004141"/>
    </source>
</evidence>
<keyword evidence="8 9" id="KW-0472">Membrane</keyword>
<feature type="transmembrane region" description="Helical" evidence="9">
    <location>
        <begin position="108"/>
        <end position="132"/>
    </location>
</feature>
<dbReference type="InterPro" id="IPR011989">
    <property type="entry name" value="ARM-like"/>
</dbReference>
<evidence type="ECO:0000256" key="6">
    <source>
        <dbReference type="ARBA" id="ARBA00022840"/>
    </source>
</evidence>
<feature type="transmembrane region" description="Helical" evidence="9">
    <location>
        <begin position="55"/>
        <end position="72"/>
    </location>
</feature>
<protein>
    <recommendedName>
        <fullName evidence="9">ADP,ATP carrier protein</fullName>
    </recommendedName>
</protein>
<feature type="transmembrane region" description="Helical" evidence="9">
    <location>
        <begin position="84"/>
        <end position="102"/>
    </location>
</feature>
<feature type="transmembrane region" description="Helical" evidence="9">
    <location>
        <begin position="144"/>
        <end position="164"/>
    </location>
</feature>
<organism evidence="10">
    <name type="scientific">Eiseniibacteriota bacterium</name>
    <dbReference type="NCBI Taxonomy" id="2212470"/>
    <lineage>
        <taxon>Bacteria</taxon>
        <taxon>Candidatus Eiseniibacteriota</taxon>
    </lineage>
</organism>
<dbReference type="Gene3D" id="1.25.10.10">
    <property type="entry name" value="Leucine-rich Repeat Variant"/>
    <property type="match status" value="1"/>
</dbReference>
<feature type="transmembrane region" description="Helical" evidence="9">
    <location>
        <begin position="256"/>
        <end position="277"/>
    </location>
</feature>
<dbReference type="SUPFAM" id="SSF103473">
    <property type="entry name" value="MFS general substrate transporter"/>
    <property type="match status" value="1"/>
</dbReference>
<comment type="similarity">
    <text evidence="2 9">Belongs to the ADP/ATP translocase tlc family.</text>
</comment>
<dbReference type="PANTHER" id="PTHR31187:SF1">
    <property type="entry name" value="ADP,ATP CARRIER PROTEIN 1"/>
    <property type="match status" value="1"/>
</dbReference>
<keyword evidence="4 9" id="KW-0812">Transmembrane</keyword>
<dbReference type="PANTHER" id="PTHR31187">
    <property type="match status" value="1"/>
</dbReference>
<keyword evidence="5 9" id="KW-0547">Nucleotide-binding</keyword>
<comment type="subcellular location">
    <subcellularLocation>
        <location evidence="1 9">Membrane</location>
        <topology evidence="1 9">Multi-pass membrane protein</topology>
    </subcellularLocation>
</comment>
<evidence type="ECO:0000256" key="3">
    <source>
        <dbReference type="ARBA" id="ARBA00022448"/>
    </source>
</evidence>
<dbReference type="InterPro" id="IPR036259">
    <property type="entry name" value="MFS_trans_sf"/>
</dbReference>
<reference evidence="10" key="1">
    <citation type="journal article" date="2020" name="mSystems">
        <title>Genome- and Community-Level Interaction Insights into Carbon Utilization and Element Cycling Functions of Hydrothermarchaeota in Hydrothermal Sediment.</title>
        <authorList>
            <person name="Zhou Z."/>
            <person name="Liu Y."/>
            <person name="Xu W."/>
            <person name="Pan J."/>
            <person name="Luo Z.H."/>
            <person name="Li M."/>
        </authorList>
    </citation>
    <scope>NUCLEOTIDE SEQUENCE [LARGE SCALE GENOMIC DNA]</scope>
    <source>
        <strain evidence="10">SpSt-381</strain>
    </source>
</reference>
<evidence type="ECO:0000256" key="5">
    <source>
        <dbReference type="ARBA" id="ARBA00022741"/>
    </source>
</evidence>
<dbReference type="AlphaFoldDB" id="A0A832I334"/>
<comment type="caution">
    <text evidence="10">The sequence shown here is derived from an EMBL/GenBank/DDBJ whole genome shotgun (WGS) entry which is preliminary data.</text>
</comment>
<evidence type="ECO:0000256" key="9">
    <source>
        <dbReference type="RuleBase" id="RU363121"/>
    </source>
</evidence>
<evidence type="ECO:0000256" key="8">
    <source>
        <dbReference type="ARBA" id="ARBA00023136"/>
    </source>
</evidence>
<feature type="transmembrane region" description="Helical" evidence="9">
    <location>
        <begin position="16"/>
        <end position="35"/>
    </location>
</feature>
<evidence type="ECO:0000256" key="2">
    <source>
        <dbReference type="ARBA" id="ARBA00007127"/>
    </source>
</evidence>
<evidence type="ECO:0000313" key="10">
    <source>
        <dbReference type="EMBL" id="HGZ42430.1"/>
    </source>
</evidence>
<evidence type="ECO:0000256" key="7">
    <source>
        <dbReference type="ARBA" id="ARBA00022989"/>
    </source>
</evidence>
<dbReference type="Pfam" id="PF03219">
    <property type="entry name" value="TLC"/>
    <property type="match status" value="1"/>
</dbReference>
<feature type="transmembrane region" description="Helical" evidence="9">
    <location>
        <begin position="381"/>
        <end position="400"/>
    </location>
</feature>